<proteinExistence type="inferred from homology"/>
<reference evidence="6 7" key="1">
    <citation type="journal article" date="2005" name="Science">
        <title>Genome sequence of Theileria parva, a bovine pathogen that transforms lymphocytes.</title>
        <authorList>
            <person name="Gardner M.J."/>
            <person name="Bishop R."/>
            <person name="Shah T."/>
            <person name="de Villiers E.P."/>
            <person name="Carlton J.M."/>
            <person name="Hall N."/>
            <person name="Ren Q."/>
            <person name="Paulsen I.T."/>
            <person name="Pain A."/>
            <person name="Berriman M."/>
            <person name="Wilson R.J.M."/>
            <person name="Sato S."/>
            <person name="Ralph S.A."/>
            <person name="Mann D.J."/>
            <person name="Xiong Z."/>
            <person name="Shallom S.J."/>
            <person name="Weidman J."/>
            <person name="Jiang L."/>
            <person name="Lynn J."/>
            <person name="Weaver B."/>
            <person name="Shoaibi A."/>
            <person name="Domingo A.R."/>
            <person name="Wasawo D."/>
            <person name="Crabtree J."/>
            <person name="Wortman J.R."/>
            <person name="Haas B."/>
            <person name="Angiuoli S.V."/>
            <person name="Creasy T.H."/>
            <person name="Lu C."/>
            <person name="Suh B."/>
            <person name="Silva J.C."/>
            <person name="Utterback T.R."/>
            <person name="Feldblyum T.V."/>
            <person name="Pertea M."/>
            <person name="Allen J."/>
            <person name="Nierman W.C."/>
            <person name="Taracha E.L.N."/>
            <person name="Salzberg S.L."/>
            <person name="White O.R."/>
            <person name="Fitzhugh H.A."/>
            <person name="Morzaria S."/>
            <person name="Venter J.C."/>
            <person name="Fraser C.M."/>
            <person name="Nene V."/>
        </authorList>
    </citation>
    <scope>NUCLEOTIDE SEQUENCE [LARGE SCALE GENOMIC DNA]</scope>
    <source>
        <strain evidence="6 7">Muguga</strain>
    </source>
</reference>
<dbReference type="FunCoup" id="Q4N1Y3">
    <property type="interactions" value="195"/>
</dbReference>
<dbReference type="GO" id="GO:0006511">
    <property type="term" value="P:ubiquitin-dependent protein catabolic process"/>
    <property type="evidence" value="ECO:0007669"/>
    <property type="project" value="InterPro"/>
</dbReference>
<evidence type="ECO:0000256" key="4">
    <source>
        <dbReference type="SAM" id="Coils"/>
    </source>
</evidence>
<sequence length="753" mass="87894">MYNNRVLAFENGWNLIKTQFIEKIEREIVNKDLNDVLNEDDFVTDVDEISLIKIKGSEYMKYYTMVYEICIQKDSNYCELLYSNITKLISQFILNNLQLRTNEGEEGVAQESDSADFESSEDYAKIALLIIEYWIRYNNFIKILNGIFSYLNRFYVQLSLQPNIYQYSLAIFQLYIFQRYKGCVRRYLLNLLDRRRVGDEINNLHVTLIIDMYKKLDSTNGLQFLEDLEPYIINNYSNYYNAVSKVYINDFALSDFITIIDSILKDEVKYYNTHISNNNKVHDVIINNLLYNNQSRIKEKLQNELRELLEQYRIEDLKLIYKYVSKLENVNEIITNTLTQFVEHLVKTSMANSGTISDPSRVGHDVIFVYNKYLKLIKSCFEMFLNSYNSIFTKYNNSELLTHIVTQLHRILMDNFDTELAFDVEDPMDLDASSEFLDINCYIKYYNNVIVTDESFLRSYKAYLLKRMLNDRINITNEVNVLRNPVINTILGDFKRSKSMNTSYQSATSVAGNIYVLSSFNLSDVLDNSKPQSYLGDSQSVENSPSENLRRSGTPRVFGTIEVSEGVQLNPIFSHELESYRTYYKENNKFKDLRYVYTNVILEYGTTTIECNIIQATLLLLFNDTDELKMEEVCEQLNIREKQVEKLVNSCKPILTLTMNTIMLSDNLSENININPCDPVKVLSEIESGALAKLNDELGANMRLQDESTIDCKIVKTMKDRKTLNLKELIELVSQQSIDPEVFSRICVEIHTF</sequence>
<name>Q4N1Y3_THEPA</name>
<dbReference type="PANTHER" id="PTHR11932">
    <property type="entry name" value="CULLIN"/>
    <property type="match status" value="1"/>
</dbReference>
<protein>
    <submittedName>
        <fullName evidence="6">Cullin protein, putative</fullName>
    </submittedName>
</protein>
<evidence type="ECO:0000256" key="2">
    <source>
        <dbReference type="PROSITE-ProRule" id="PRU00330"/>
    </source>
</evidence>
<comment type="similarity">
    <text evidence="1 2 3">Belongs to the cullin family.</text>
</comment>
<dbReference type="Proteomes" id="UP000001949">
    <property type="component" value="Unassembled WGS sequence"/>
</dbReference>
<accession>Q4N1Y3</accession>
<dbReference type="Gene3D" id="3.30.230.130">
    <property type="entry name" value="Cullin, Chain C, Domain 2"/>
    <property type="match status" value="1"/>
</dbReference>
<evidence type="ECO:0000313" key="6">
    <source>
        <dbReference type="EMBL" id="EAN31946.1"/>
    </source>
</evidence>
<dbReference type="PROSITE" id="PS50069">
    <property type="entry name" value="CULLIN_2"/>
    <property type="match status" value="1"/>
</dbReference>
<dbReference type="InParanoid" id="Q4N1Y3"/>
<gene>
    <name evidence="6" type="ordered locus">TP04_0594</name>
</gene>
<dbReference type="GO" id="GO:0031625">
    <property type="term" value="F:ubiquitin protein ligase binding"/>
    <property type="evidence" value="ECO:0007669"/>
    <property type="project" value="InterPro"/>
</dbReference>
<evidence type="ECO:0000259" key="5">
    <source>
        <dbReference type="PROSITE" id="PS50069"/>
    </source>
</evidence>
<dbReference type="SUPFAM" id="SSF75632">
    <property type="entry name" value="Cullin homology domain"/>
    <property type="match status" value="1"/>
</dbReference>
<feature type="coiled-coil region" evidence="4">
    <location>
        <begin position="291"/>
        <end position="318"/>
    </location>
</feature>
<dbReference type="InterPro" id="IPR016158">
    <property type="entry name" value="Cullin_homology"/>
</dbReference>
<dbReference type="Pfam" id="PF00888">
    <property type="entry name" value="Cullin"/>
    <property type="match status" value="1"/>
</dbReference>
<dbReference type="InterPro" id="IPR001373">
    <property type="entry name" value="Cullin_N"/>
</dbReference>
<dbReference type="OMA" id="IFIFREE"/>
<dbReference type="InterPro" id="IPR016159">
    <property type="entry name" value="Cullin_repeat-like_dom_sf"/>
</dbReference>
<dbReference type="EMBL" id="AAGK01000004">
    <property type="protein sequence ID" value="EAN31946.1"/>
    <property type="molecule type" value="Genomic_DNA"/>
</dbReference>
<dbReference type="Gene3D" id="1.20.1310.10">
    <property type="entry name" value="Cullin Repeats"/>
    <property type="match status" value="3"/>
</dbReference>
<dbReference type="GeneID" id="3500553"/>
<comment type="caution">
    <text evidence="6">The sequence shown here is derived from an EMBL/GenBank/DDBJ whole genome shotgun (WGS) entry which is preliminary data.</text>
</comment>
<evidence type="ECO:0000256" key="3">
    <source>
        <dbReference type="RuleBase" id="RU003829"/>
    </source>
</evidence>
<dbReference type="KEGG" id="tpv:TP04_0594"/>
<dbReference type="SUPFAM" id="SSF74788">
    <property type="entry name" value="Cullin repeat-like"/>
    <property type="match status" value="1"/>
</dbReference>
<dbReference type="AlphaFoldDB" id="Q4N1Y3"/>
<dbReference type="VEuPathDB" id="PiroplasmaDB:TpMuguga_04g00594"/>
<dbReference type="InterPro" id="IPR045093">
    <property type="entry name" value="Cullin"/>
</dbReference>
<feature type="domain" description="Cullin family profile" evidence="5">
    <location>
        <begin position="450"/>
        <end position="652"/>
    </location>
</feature>
<keyword evidence="4" id="KW-0175">Coiled coil</keyword>
<dbReference type="eggNOG" id="KOG2166">
    <property type="taxonomic scope" value="Eukaryota"/>
</dbReference>
<organism evidence="6 7">
    <name type="scientific">Theileria parva</name>
    <name type="common">East coast fever infection agent</name>
    <dbReference type="NCBI Taxonomy" id="5875"/>
    <lineage>
        <taxon>Eukaryota</taxon>
        <taxon>Sar</taxon>
        <taxon>Alveolata</taxon>
        <taxon>Apicomplexa</taxon>
        <taxon>Aconoidasida</taxon>
        <taxon>Piroplasmida</taxon>
        <taxon>Theileriidae</taxon>
        <taxon>Theileria</taxon>
    </lineage>
</organism>
<keyword evidence="7" id="KW-1185">Reference proteome</keyword>
<dbReference type="InterPro" id="IPR036317">
    <property type="entry name" value="Cullin_homology_sf"/>
</dbReference>
<evidence type="ECO:0000313" key="7">
    <source>
        <dbReference type="Proteomes" id="UP000001949"/>
    </source>
</evidence>
<dbReference type="STRING" id="5875.Q4N1Y3"/>
<evidence type="ECO:0000256" key="1">
    <source>
        <dbReference type="ARBA" id="ARBA00006019"/>
    </source>
</evidence>